<feature type="compositionally biased region" description="Basic residues" evidence="1">
    <location>
        <begin position="611"/>
        <end position="630"/>
    </location>
</feature>
<feature type="compositionally biased region" description="Basic and acidic residues" evidence="1">
    <location>
        <begin position="1"/>
        <end position="12"/>
    </location>
</feature>
<feature type="compositionally biased region" description="Basic and acidic residues" evidence="1">
    <location>
        <begin position="405"/>
        <end position="423"/>
    </location>
</feature>
<protein>
    <submittedName>
        <fullName evidence="2">Uncharacterized protein</fullName>
    </submittedName>
</protein>
<feature type="region of interest" description="Disordered" evidence="1">
    <location>
        <begin position="602"/>
        <end position="640"/>
    </location>
</feature>
<feature type="compositionally biased region" description="Basic and acidic residues" evidence="1">
    <location>
        <begin position="631"/>
        <end position="640"/>
    </location>
</feature>
<keyword evidence="3" id="KW-1185">Reference proteome</keyword>
<reference evidence="2 3" key="2">
    <citation type="journal article" date="2009" name="PLoS ONE">
        <title>An integrated genetic and cytogenetic map of the cucumber genome.</title>
        <authorList>
            <person name="Ren Y."/>
            <person name="Zhang Z."/>
            <person name="Liu J."/>
            <person name="Staub J.E."/>
            <person name="Han Y."/>
            <person name="Cheng Z."/>
            <person name="Li X."/>
            <person name="Lu J."/>
            <person name="Miao H."/>
            <person name="Kang H."/>
            <person name="Xie B."/>
            <person name="Gu X."/>
            <person name="Wang X."/>
            <person name="Du Y."/>
            <person name="Jin W."/>
            <person name="Huang S."/>
        </authorList>
    </citation>
    <scope>NUCLEOTIDE SEQUENCE [LARGE SCALE GENOMIC DNA]</scope>
    <source>
        <strain evidence="3">cv. 9930</strain>
    </source>
</reference>
<proteinExistence type="predicted"/>
<gene>
    <name evidence="2" type="ORF">Csa_3G204780</name>
</gene>
<reference evidence="2 3" key="4">
    <citation type="journal article" date="2011" name="BMC Genomics">
        <title>RNA-Seq improves annotation of protein-coding genes in the cucumber genome.</title>
        <authorList>
            <person name="Li Z."/>
            <person name="Zhang Z."/>
            <person name="Yan P."/>
            <person name="Huang S."/>
            <person name="Fei Z."/>
            <person name="Lin K."/>
        </authorList>
    </citation>
    <scope>NUCLEOTIDE SEQUENCE [LARGE SCALE GENOMIC DNA]</scope>
    <source>
        <strain evidence="3">cv. 9930</strain>
    </source>
</reference>
<evidence type="ECO:0000256" key="1">
    <source>
        <dbReference type="SAM" id="MobiDB-lite"/>
    </source>
</evidence>
<feature type="region of interest" description="Disordered" evidence="1">
    <location>
        <begin position="404"/>
        <end position="423"/>
    </location>
</feature>
<feature type="compositionally biased region" description="Polar residues" evidence="1">
    <location>
        <begin position="40"/>
        <end position="54"/>
    </location>
</feature>
<dbReference type="Proteomes" id="UP000029981">
    <property type="component" value="Chromosome 3"/>
</dbReference>
<evidence type="ECO:0000313" key="3">
    <source>
        <dbReference type="Proteomes" id="UP000029981"/>
    </source>
</evidence>
<sequence>MATNKPKEEQRSRKPRHRRNQQMEEFPTFTKWLTTFGHSGSCNDAKSKSKQLNPANRPLQRPPVVLPASSEDAVPVVTNVPEEEGVQTMAVDGSISARGGAGCCCWQSSKSTRRECALKFHISLRKRKVVANSTEAEVVAAVLNPPEEATVEDVKDGCGCRCLRTFKIFRRRKSRVVGVSDLQKEEGAVTDGVNLRTEEVASSGSDMMKEEEVVIAPDRRKEEESGCCCGRWKCSPTFQICRRRKVVAGKEEVVGGAPKVEEVGNDNVTKQEEDSVGCLQAFHICGGRKRVDDNPKTSEKEPLVSNDSSNLDVQNLQKEESGCCSCFRCIPTFQICGGRRSNEDSGVPKPGREEKVIVDVSDPPEMGSVVDGRERHSRPVQGGTCWSGWFPRFLLCGEGTAVDAPNHREEEEKAPSDARKEEKVVVATAVGDEISDHDKEKPVAAIDIPVVNEEEVFVGAGDTLDLHKEKNVSSCNIQDVRKEEIVDSDEKVEGGGCGCWGKESGSRQQHRSSRSMEGCWSFQICGRGCLPTLNICRGRKDVSVRISKLVEEGLVDNDVSDVHKEVVDATGVTDVVAGSDNSKCRRGCGCWNLKSRRRRAVAVDKEGGSGRRSKFKGRKGRGGWLRRSRRKEREGKEKNR</sequence>
<organism evidence="2 3">
    <name type="scientific">Cucumis sativus</name>
    <name type="common">Cucumber</name>
    <dbReference type="NCBI Taxonomy" id="3659"/>
    <lineage>
        <taxon>Eukaryota</taxon>
        <taxon>Viridiplantae</taxon>
        <taxon>Streptophyta</taxon>
        <taxon>Embryophyta</taxon>
        <taxon>Tracheophyta</taxon>
        <taxon>Spermatophyta</taxon>
        <taxon>Magnoliopsida</taxon>
        <taxon>eudicotyledons</taxon>
        <taxon>Gunneridae</taxon>
        <taxon>Pentapetalae</taxon>
        <taxon>rosids</taxon>
        <taxon>fabids</taxon>
        <taxon>Cucurbitales</taxon>
        <taxon>Cucurbitaceae</taxon>
        <taxon>Benincaseae</taxon>
        <taxon>Cucumis</taxon>
    </lineage>
</organism>
<evidence type="ECO:0000313" key="2">
    <source>
        <dbReference type="EMBL" id="KGN57524.1"/>
    </source>
</evidence>
<reference evidence="2 3" key="3">
    <citation type="journal article" date="2010" name="BMC Genomics">
        <title>Transcriptome sequencing and comparative analysis of cucumber flowers with different sex types.</title>
        <authorList>
            <person name="Guo S."/>
            <person name="Zheng Y."/>
            <person name="Joung J.G."/>
            <person name="Liu S."/>
            <person name="Zhang Z."/>
            <person name="Crasta O.R."/>
            <person name="Sobral B.W."/>
            <person name="Xu Y."/>
            <person name="Huang S."/>
            <person name="Fei Z."/>
        </authorList>
    </citation>
    <scope>NUCLEOTIDE SEQUENCE [LARGE SCALE GENOMIC DNA]</scope>
    <source>
        <strain evidence="3">cv. 9930</strain>
    </source>
</reference>
<accession>A0A0A0L996</accession>
<dbReference type="Gramene" id="KGN57524">
    <property type="protein sequence ID" value="KGN57524"/>
    <property type="gene ID" value="Csa_3G204780"/>
</dbReference>
<feature type="region of interest" description="Disordered" evidence="1">
    <location>
        <begin position="1"/>
        <end position="28"/>
    </location>
</feature>
<feature type="region of interest" description="Disordered" evidence="1">
    <location>
        <begin position="40"/>
        <end position="65"/>
    </location>
</feature>
<name>A0A0A0L996_CUCSA</name>
<dbReference type="AlphaFoldDB" id="A0A0A0L996"/>
<dbReference type="EMBL" id="CM002924">
    <property type="protein sequence ID" value="KGN57524.1"/>
    <property type="molecule type" value="Genomic_DNA"/>
</dbReference>
<reference evidence="2 3" key="1">
    <citation type="journal article" date="2009" name="Nat. Genet.">
        <title>The genome of the cucumber, Cucumis sativus L.</title>
        <authorList>
            <person name="Huang S."/>
            <person name="Li R."/>
            <person name="Zhang Z."/>
            <person name="Li L."/>
            <person name="Gu X."/>
            <person name="Fan W."/>
            <person name="Lucas W.J."/>
            <person name="Wang X."/>
            <person name="Xie B."/>
            <person name="Ni P."/>
            <person name="Ren Y."/>
            <person name="Zhu H."/>
            <person name="Li J."/>
            <person name="Lin K."/>
            <person name="Jin W."/>
            <person name="Fei Z."/>
            <person name="Li G."/>
            <person name="Staub J."/>
            <person name="Kilian A."/>
            <person name="van der Vossen E.A."/>
            <person name="Wu Y."/>
            <person name="Guo J."/>
            <person name="He J."/>
            <person name="Jia Z."/>
            <person name="Ren Y."/>
            <person name="Tian G."/>
            <person name="Lu Y."/>
            <person name="Ruan J."/>
            <person name="Qian W."/>
            <person name="Wang M."/>
            <person name="Huang Q."/>
            <person name="Li B."/>
            <person name="Xuan Z."/>
            <person name="Cao J."/>
            <person name="Asan"/>
            <person name="Wu Z."/>
            <person name="Zhang J."/>
            <person name="Cai Q."/>
            <person name="Bai Y."/>
            <person name="Zhao B."/>
            <person name="Han Y."/>
            <person name="Li Y."/>
            <person name="Li X."/>
            <person name="Wang S."/>
            <person name="Shi Q."/>
            <person name="Liu S."/>
            <person name="Cho W.K."/>
            <person name="Kim J.Y."/>
            <person name="Xu Y."/>
            <person name="Heller-Uszynska K."/>
            <person name="Miao H."/>
            <person name="Cheng Z."/>
            <person name="Zhang S."/>
            <person name="Wu J."/>
            <person name="Yang Y."/>
            <person name="Kang H."/>
            <person name="Li M."/>
            <person name="Liang H."/>
            <person name="Ren X."/>
            <person name="Shi Z."/>
            <person name="Wen M."/>
            <person name="Jian M."/>
            <person name="Yang H."/>
            <person name="Zhang G."/>
            <person name="Yang Z."/>
            <person name="Chen R."/>
            <person name="Liu S."/>
            <person name="Li J."/>
            <person name="Ma L."/>
            <person name="Liu H."/>
            <person name="Zhou Y."/>
            <person name="Zhao J."/>
            <person name="Fang X."/>
            <person name="Li G."/>
            <person name="Fang L."/>
            <person name="Li Y."/>
            <person name="Liu D."/>
            <person name="Zheng H."/>
            <person name="Zhang Y."/>
            <person name="Qin N."/>
            <person name="Li Z."/>
            <person name="Yang G."/>
            <person name="Yang S."/>
            <person name="Bolund L."/>
            <person name="Kristiansen K."/>
            <person name="Zheng H."/>
            <person name="Li S."/>
            <person name="Zhang X."/>
            <person name="Yang H."/>
            <person name="Wang J."/>
            <person name="Sun R."/>
            <person name="Zhang B."/>
            <person name="Jiang S."/>
            <person name="Wang J."/>
            <person name="Du Y."/>
            <person name="Li S."/>
        </authorList>
    </citation>
    <scope>NUCLEOTIDE SEQUENCE [LARGE SCALE GENOMIC DNA]</scope>
    <source>
        <strain evidence="3">cv. 9930</strain>
    </source>
</reference>